<accession>A0A291LAF0</accession>
<dbReference type="EMBL" id="MF805809">
    <property type="protein sequence ID" value="ATI15929.1"/>
    <property type="molecule type" value="Genomic_DNA"/>
</dbReference>
<organism evidence="2 3">
    <name type="scientific">Escherichia phage vB_EcoM_PHB05</name>
    <dbReference type="NCBI Taxonomy" id="2041347"/>
    <lineage>
        <taxon>Viruses</taxon>
        <taxon>Duplodnaviria</taxon>
        <taxon>Heunggongvirae</taxon>
        <taxon>Uroviricota</taxon>
        <taxon>Caudoviricetes</taxon>
        <taxon>Stephanstirmvirinae</taxon>
        <taxon>Justusliebigvirus</taxon>
        <taxon>Justusliebigvirus PHB05</taxon>
    </lineage>
</organism>
<feature type="region of interest" description="Disordered" evidence="1">
    <location>
        <begin position="197"/>
        <end position="216"/>
    </location>
</feature>
<sequence length="316" mass="36645">MIAFYANKLEVKKAAEEMGILHILNEAIHKSFGYTTEAEINDLIHSVNDLFFYPNFLQQLDGCGFEYMELHPEYTFMEVTPENFLEIIRTEYLAKEDKEKDMAEKVQLTVHNTCFLDTDATEEDISYLLSVCNPRCPQPHWKNADHYLMYSTEENITFFDENSGINGAHKNSPYRKDRFVVDVKTFTKLFEEYYSKDESKTESSPKPRFRRPRKPVPTRSVSYVRIIYTTQQVYTLKNVSVLTVQEDAINIVRNNVITEGIEEKIMSVIDPKLVMAIIINEPKGVTTLFRNIHGTWETQVDGLTSDGCTRITKNLD</sequence>
<protein>
    <submittedName>
        <fullName evidence="2">Uncharacterized protein</fullName>
    </submittedName>
</protein>
<dbReference type="Proteomes" id="UP000230824">
    <property type="component" value="Segment"/>
</dbReference>
<proteinExistence type="predicted"/>
<dbReference type="GeneID" id="62611899"/>
<keyword evidence="3" id="KW-1185">Reference proteome</keyword>
<evidence type="ECO:0000313" key="3">
    <source>
        <dbReference type="Proteomes" id="UP000230824"/>
    </source>
</evidence>
<reference evidence="2 3" key="1">
    <citation type="submission" date="2017-09" db="EMBL/GenBank/DDBJ databases">
        <title>Phage vB_EcoM_PHB05 against multidrug-resistant shiga toxin-producing Escherichia.</title>
        <authorList>
            <person name="Chen Y."/>
            <person name="Song J."/>
            <person name="Wu B."/>
        </authorList>
    </citation>
    <scope>NUCLEOTIDE SEQUENCE [LARGE SCALE GENOMIC DNA]</scope>
    <source>
        <strain evidence="2">Wastewater</strain>
    </source>
</reference>
<evidence type="ECO:0000256" key="1">
    <source>
        <dbReference type="SAM" id="MobiDB-lite"/>
    </source>
</evidence>
<evidence type="ECO:0000313" key="2">
    <source>
        <dbReference type="EMBL" id="ATI15929.1"/>
    </source>
</evidence>
<name>A0A291LAF0_9CAUD</name>
<dbReference type="RefSeq" id="YP_009984555.1">
    <property type="nucleotide sequence ID" value="NC_052652.1"/>
</dbReference>
<feature type="compositionally biased region" description="Basic residues" evidence="1">
    <location>
        <begin position="207"/>
        <end position="216"/>
    </location>
</feature>
<dbReference type="KEGG" id="vg:62611899"/>